<evidence type="ECO:0000256" key="1">
    <source>
        <dbReference type="ARBA" id="ARBA00004442"/>
    </source>
</evidence>
<keyword evidence="8" id="KW-1185">Reference proteome</keyword>
<keyword evidence="2 4" id="KW-0472">Membrane</keyword>
<dbReference type="RefSeq" id="WP_169261464.1">
    <property type="nucleotide sequence ID" value="NZ_WTVQ01000030.1"/>
</dbReference>
<feature type="signal peptide" evidence="5">
    <location>
        <begin position="1"/>
        <end position="25"/>
    </location>
</feature>
<evidence type="ECO:0000256" key="3">
    <source>
        <dbReference type="ARBA" id="ARBA00023237"/>
    </source>
</evidence>
<organism evidence="7 8">
    <name type="scientific">Aromatoleum diolicum</name>
    <dbReference type="NCBI Taxonomy" id="75796"/>
    <lineage>
        <taxon>Bacteria</taxon>
        <taxon>Pseudomonadati</taxon>
        <taxon>Pseudomonadota</taxon>
        <taxon>Betaproteobacteria</taxon>
        <taxon>Rhodocyclales</taxon>
        <taxon>Rhodocyclaceae</taxon>
        <taxon>Aromatoleum</taxon>
    </lineage>
</organism>
<feature type="domain" description="OmpA-like" evidence="6">
    <location>
        <begin position="113"/>
        <end position="240"/>
    </location>
</feature>
<accession>A0ABX1QG47</accession>
<dbReference type="EMBL" id="WTVQ01000030">
    <property type="protein sequence ID" value="NMG76322.1"/>
    <property type="molecule type" value="Genomic_DNA"/>
</dbReference>
<sequence>MIFWTLLRSAIAGAALLAVSFATQAQVKDVIVDAKGEIPYAIDARNVVARSGTGLCWRTGSWSPAAAGAAMAGQLPAGCECDSDVIPKDKCTTVAAAPAPAAATPTPAAVAPVAKKITLSSKALFGFDKAALTPQGKAAIDRNVIARLSEVGTLQLVTVSGHTDRLGSQQYNQVLSERRAKAVRDYLVQQGVSADKIDAIGFGKTQPVAGVRCADSLGRKKLIECLEPHRRVEVEIKGAN</sequence>
<dbReference type="PRINTS" id="PR01021">
    <property type="entry name" value="OMPADOMAIN"/>
</dbReference>
<evidence type="ECO:0000256" key="2">
    <source>
        <dbReference type="ARBA" id="ARBA00023136"/>
    </source>
</evidence>
<reference evidence="7 8" key="1">
    <citation type="submission" date="2019-12" db="EMBL/GenBank/DDBJ databases">
        <title>Comparative genomics gives insights into the taxonomy of the Azoarcus-Aromatoleum group and reveals separate origins of nif in the plant-associated Azoarcus and non-plant-associated Aromatoleum sub-groups.</title>
        <authorList>
            <person name="Lafos M."/>
            <person name="Maluk M."/>
            <person name="Batista M."/>
            <person name="Junghare M."/>
            <person name="Carmona M."/>
            <person name="Faoro H."/>
            <person name="Cruz L.M."/>
            <person name="Battistoni F."/>
            <person name="De Souza E."/>
            <person name="Pedrosa F."/>
            <person name="Chen W.-M."/>
            <person name="Poole P.S."/>
            <person name="Dixon R.A."/>
            <person name="James E.K."/>
        </authorList>
    </citation>
    <scope>NUCLEOTIDE SEQUENCE [LARGE SCALE GENOMIC DNA]</scope>
    <source>
        <strain evidence="7 8">22Lin</strain>
    </source>
</reference>
<comment type="caution">
    <text evidence="7">The sequence shown here is derived from an EMBL/GenBank/DDBJ whole genome shotgun (WGS) entry which is preliminary data.</text>
</comment>
<dbReference type="InterPro" id="IPR002368">
    <property type="entry name" value="OmpA"/>
</dbReference>
<evidence type="ECO:0000256" key="4">
    <source>
        <dbReference type="PROSITE-ProRule" id="PRU00473"/>
    </source>
</evidence>
<keyword evidence="3" id="KW-0998">Cell outer membrane</keyword>
<dbReference type="PANTHER" id="PTHR30329">
    <property type="entry name" value="STATOR ELEMENT OF FLAGELLAR MOTOR COMPLEX"/>
    <property type="match status" value="1"/>
</dbReference>
<dbReference type="InterPro" id="IPR006690">
    <property type="entry name" value="OMPA-like_CS"/>
</dbReference>
<dbReference type="PROSITE" id="PS01068">
    <property type="entry name" value="OMPA_1"/>
    <property type="match status" value="1"/>
</dbReference>
<dbReference type="PRINTS" id="PR01022">
    <property type="entry name" value="OUTRMMBRANEA"/>
</dbReference>
<dbReference type="InterPro" id="IPR050330">
    <property type="entry name" value="Bact_OuterMem_StrucFunc"/>
</dbReference>
<dbReference type="InterPro" id="IPR006665">
    <property type="entry name" value="OmpA-like"/>
</dbReference>
<gene>
    <name evidence="7" type="ORF">GPA25_16300</name>
</gene>
<protein>
    <submittedName>
        <fullName evidence="7">OmpA family protein</fullName>
    </submittedName>
</protein>
<dbReference type="CDD" id="cd07185">
    <property type="entry name" value="OmpA_C-like"/>
    <property type="match status" value="1"/>
</dbReference>
<feature type="chain" id="PRO_5047308296" evidence="5">
    <location>
        <begin position="26"/>
        <end position="240"/>
    </location>
</feature>
<evidence type="ECO:0000313" key="7">
    <source>
        <dbReference type="EMBL" id="NMG76322.1"/>
    </source>
</evidence>
<keyword evidence="5" id="KW-0732">Signal</keyword>
<dbReference type="InterPro" id="IPR006664">
    <property type="entry name" value="OMP_bac"/>
</dbReference>
<dbReference type="PANTHER" id="PTHR30329:SF21">
    <property type="entry name" value="LIPOPROTEIN YIAD-RELATED"/>
    <property type="match status" value="1"/>
</dbReference>
<proteinExistence type="predicted"/>
<dbReference type="Proteomes" id="UP000648984">
    <property type="component" value="Unassembled WGS sequence"/>
</dbReference>
<dbReference type="SUPFAM" id="SSF103088">
    <property type="entry name" value="OmpA-like"/>
    <property type="match status" value="1"/>
</dbReference>
<dbReference type="Pfam" id="PF00691">
    <property type="entry name" value="OmpA"/>
    <property type="match status" value="1"/>
</dbReference>
<comment type="subcellular location">
    <subcellularLocation>
        <location evidence="1">Cell outer membrane</location>
    </subcellularLocation>
</comment>
<dbReference type="Gene3D" id="3.30.1330.60">
    <property type="entry name" value="OmpA-like domain"/>
    <property type="match status" value="1"/>
</dbReference>
<dbReference type="InterPro" id="IPR036737">
    <property type="entry name" value="OmpA-like_sf"/>
</dbReference>
<evidence type="ECO:0000313" key="8">
    <source>
        <dbReference type="Proteomes" id="UP000648984"/>
    </source>
</evidence>
<evidence type="ECO:0000256" key="5">
    <source>
        <dbReference type="SAM" id="SignalP"/>
    </source>
</evidence>
<name>A0ABX1QG47_9RHOO</name>
<evidence type="ECO:0000259" key="6">
    <source>
        <dbReference type="PROSITE" id="PS51123"/>
    </source>
</evidence>
<dbReference type="PROSITE" id="PS51123">
    <property type="entry name" value="OMPA_2"/>
    <property type="match status" value="1"/>
</dbReference>